<gene>
    <name evidence="1" type="ORF">ENQ77_05775</name>
</gene>
<dbReference type="AlphaFoldDB" id="A0A7C2P132"/>
<sequence length="652" mass="74725">MLLLLLIAKLIIEPIYVESVEEFLKKASLPDSTLRLYQVYPSLDSLPEESTFFRVGLISANTFAVYFKNYQKAKISSTVKKDDQEDIMADDFVLLFLDTGGYGNSAYGFQVNPSGTKRDFVLSEGGDNVEEWDGKWQAKAEITDYGYDVLILIPLSEISYTRNPWGVKLGRFIAGAGKFQFSNIEGSFQSLSHMHKVNIDFEGLKSEESYKSSLQMRNSFFVRGWTQKQDSLSFNRLSFGGNFRFKKGTSTVLDIVVKPDFSEIEADVKEISLKRRPIFYPEKREIFMEGKELYSLPYQLIWTRAFEDISFGAKFYTKSEKLSGIAFLLNEESYDTLSFGKINFAPVHGFNLGTSYLWSPTSYSLASIDLSGVIVPKIGFGFQSQISRRFDEKSNLYYVRFYRRSEFKGLEASASFLQIDENFVMPFSPIYFENVREYSLNFGYGIPLGKASYVKPQVYFDELRDLTSEDLVERYLNFEISGAKGPYGMGLSYVKDELAYLDYLPEDIRYYSFGGIIFSYAPASYNNVGVSFMKGKYLGENSDNVTLKLKISPFNLFNAGVNLQILRYGEENTSIFQIFGLVPIIKDRFILKPYIEHNRDGQTETLYIKNVGYLYLTDYISVLFFGDAGWRKDTGNYEMANRGFSLKLKLEF</sequence>
<proteinExistence type="predicted"/>
<evidence type="ECO:0000313" key="1">
    <source>
        <dbReference type="EMBL" id="HEN28152.1"/>
    </source>
</evidence>
<reference evidence="1" key="1">
    <citation type="journal article" date="2020" name="mSystems">
        <title>Genome- and Community-Level Interaction Insights into Carbon Utilization and Element Cycling Functions of Hydrothermarchaeota in Hydrothermal Sediment.</title>
        <authorList>
            <person name="Zhou Z."/>
            <person name="Liu Y."/>
            <person name="Xu W."/>
            <person name="Pan J."/>
            <person name="Luo Z.H."/>
            <person name="Li M."/>
        </authorList>
    </citation>
    <scope>NUCLEOTIDE SEQUENCE [LARGE SCALE GENOMIC DNA]</scope>
    <source>
        <strain evidence="1">SpSt-34</strain>
    </source>
</reference>
<dbReference type="Gene3D" id="2.60.40.1190">
    <property type="match status" value="1"/>
</dbReference>
<protein>
    <recommendedName>
        <fullName evidence="2">Hydrolase</fullName>
    </recommendedName>
</protein>
<dbReference type="SUPFAM" id="SSF49344">
    <property type="entry name" value="CBD9-like"/>
    <property type="match status" value="1"/>
</dbReference>
<dbReference type="EMBL" id="DSOL01000160">
    <property type="protein sequence ID" value="HEN28152.1"/>
    <property type="molecule type" value="Genomic_DNA"/>
</dbReference>
<comment type="caution">
    <text evidence="1">The sequence shown here is derived from an EMBL/GenBank/DDBJ whole genome shotgun (WGS) entry which is preliminary data.</text>
</comment>
<name>A0A7C2P132_UNCW3</name>
<accession>A0A7C2P132</accession>
<organism evidence="1">
    <name type="scientific">candidate division WOR-3 bacterium</name>
    <dbReference type="NCBI Taxonomy" id="2052148"/>
    <lineage>
        <taxon>Bacteria</taxon>
        <taxon>Bacteria division WOR-3</taxon>
    </lineage>
</organism>
<evidence type="ECO:0008006" key="2">
    <source>
        <dbReference type="Google" id="ProtNLM"/>
    </source>
</evidence>